<keyword evidence="4" id="KW-1185">Reference proteome</keyword>
<feature type="region of interest" description="Disordered" evidence="1">
    <location>
        <begin position="1"/>
        <end position="28"/>
    </location>
</feature>
<dbReference type="PANTHER" id="PTHR47186">
    <property type="entry name" value="LEUCINE-RICH REPEAT-CONTAINING PROTEIN 57"/>
    <property type="match status" value="1"/>
</dbReference>
<dbReference type="InterPro" id="IPR032675">
    <property type="entry name" value="LRR_dom_sf"/>
</dbReference>
<sequence>MQGCAVGSKGSRKLTELQDKEGEPDPLMDSRRICSTMNIAELQNLDLRGELKMKNLENVRSNVGSAKDANLKDKRHIQSLNPIWNDCDDVTIRENADGIAECLQPNSKLKKLAIENYMGSKLPSWLINSYLANLVELSLFRCHRCVQLPSLEKLPSLQTLAIDEMNATMYFCNDSEQKGRFILPYLKKLKVDDTPGLINLPDLPSIESLELEFCKEEILISATKITPPLKNFVISGFVKLTSFPQGLLRNKTHLLSLEISNCHKLESFSHERKSLSSLQSLCITNCPEIKSLSELEGLKSLMSLGIDRCDCLLSLPEGLKALKSLEHWSISNCENIAALPAAMQHLTGLHTLHVWSCPNFVTLPGWLGNLVELREMEFGIARIYTV</sequence>
<accession>A0A2P5DM31</accession>
<dbReference type="Pfam" id="PF25019">
    <property type="entry name" value="LRR_R13L1-DRL21"/>
    <property type="match status" value="1"/>
</dbReference>
<dbReference type="EMBL" id="JXTB01000029">
    <property type="protein sequence ID" value="PON74333.1"/>
    <property type="molecule type" value="Genomic_DNA"/>
</dbReference>
<proteinExistence type="predicted"/>
<organism evidence="3 4">
    <name type="scientific">Parasponia andersonii</name>
    <name type="common">Sponia andersonii</name>
    <dbReference type="NCBI Taxonomy" id="3476"/>
    <lineage>
        <taxon>Eukaryota</taxon>
        <taxon>Viridiplantae</taxon>
        <taxon>Streptophyta</taxon>
        <taxon>Embryophyta</taxon>
        <taxon>Tracheophyta</taxon>
        <taxon>Spermatophyta</taxon>
        <taxon>Magnoliopsida</taxon>
        <taxon>eudicotyledons</taxon>
        <taxon>Gunneridae</taxon>
        <taxon>Pentapetalae</taxon>
        <taxon>rosids</taxon>
        <taxon>fabids</taxon>
        <taxon>Rosales</taxon>
        <taxon>Cannabaceae</taxon>
        <taxon>Parasponia</taxon>
    </lineage>
</organism>
<name>A0A2P5DM31_PARAD</name>
<evidence type="ECO:0000256" key="1">
    <source>
        <dbReference type="SAM" id="MobiDB-lite"/>
    </source>
</evidence>
<feature type="compositionally biased region" description="Basic and acidic residues" evidence="1">
    <location>
        <begin position="13"/>
        <end position="28"/>
    </location>
</feature>
<dbReference type="Gene3D" id="3.80.10.10">
    <property type="entry name" value="Ribonuclease Inhibitor"/>
    <property type="match status" value="2"/>
</dbReference>
<feature type="domain" description="R13L1/DRL21-like LRR repeat region" evidence="2">
    <location>
        <begin position="39"/>
        <end position="165"/>
    </location>
</feature>
<protein>
    <submittedName>
        <fullName evidence="3">LRR domain containing protein</fullName>
    </submittedName>
</protein>
<evidence type="ECO:0000313" key="4">
    <source>
        <dbReference type="Proteomes" id="UP000237105"/>
    </source>
</evidence>
<dbReference type="SUPFAM" id="SSF52047">
    <property type="entry name" value="RNI-like"/>
    <property type="match status" value="1"/>
</dbReference>
<gene>
    <name evidence="3" type="ORF">PanWU01x14_051650</name>
</gene>
<dbReference type="InterPro" id="IPR056789">
    <property type="entry name" value="LRR_R13L1-DRL21"/>
</dbReference>
<comment type="caution">
    <text evidence="3">The sequence shown here is derived from an EMBL/GenBank/DDBJ whole genome shotgun (WGS) entry which is preliminary data.</text>
</comment>
<dbReference type="Proteomes" id="UP000237105">
    <property type="component" value="Unassembled WGS sequence"/>
</dbReference>
<dbReference type="OrthoDB" id="2973320at2759"/>
<reference evidence="4" key="1">
    <citation type="submission" date="2016-06" db="EMBL/GenBank/DDBJ databases">
        <title>Parallel loss of symbiosis genes in relatives of nitrogen-fixing non-legume Parasponia.</title>
        <authorList>
            <person name="Van Velzen R."/>
            <person name="Holmer R."/>
            <person name="Bu F."/>
            <person name="Rutten L."/>
            <person name="Van Zeijl A."/>
            <person name="Liu W."/>
            <person name="Santuari L."/>
            <person name="Cao Q."/>
            <person name="Sharma T."/>
            <person name="Shen D."/>
            <person name="Roswanjaya Y."/>
            <person name="Wardhani T."/>
            <person name="Kalhor M.S."/>
            <person name="Jansen J."/>
            <person name="Van den Hoogen J."/>
            <person name="Gungor B."/>
            <person name="Hartog M."/>
            <person name="Hontelez J."/>
            <person name="Verver J."/>
            <person name="Yang W.-C."/>
            <person name="Schijlen E."/>
            <person name="Repin R."/>
            <person name="Schilthuizen M."/>
            <person name="Schranz E."/>
            <person name="Heidstra R."/>
            <person name="Miyata K."/>
            <person name="Fedorova E."/>
            <person name="Kohlen W."/>
            <person name="Bisseling T."/>
            <person name="Smit S."/>
            <person name="Geurts R."/>
        </authorList>
    </citation>
    <scope>NUCLEOTIDE SEQUENCE [LARGE SCALE GENOMIC DNA]</scope>
    <source>
        <strain evidence="4">cv. WU1-14</strain>
    </source>
</reference>
<evidence type="ECO:0000313" key="3">
    <source>
        <dbReference type="EMBL" id="PON74333.1"/>
    </source>
</evidence>
<evidence type="ECO:0000259" key="2">
    <source>
        <dbReference type="Pfam" id="PF25019"/>
    </source>
</evidence>
<dbReference type="PANTHER" id="PTHR47186:SF42">
    <property type="entry name" value="DISEASE RESISTANCE RPP13-LIKE PROTEIN 1"/>
    <property type="match status" value="1"/>
</dbReference>
<dbReference type="AlphaFoldDB" id="A0A2P5DM31"/>